<evidence type="ECO:0000313" key="2">
    <source>
        <dbReference type="Proteomes" id="UP000232222"/>
    </source>
</evidence>
<dbReference type="Proteomes" id="UP000232222">
    <property type="component" value="Chromosome"/>
</dbReference>
<reference evidence="1 2" key="1">
    <citation type="submission" date="2017-11" db="EMBL/GenBank/DDBJ databases">
        <title>Genome sequence of Entomoplasma freundtii BARC 318 (ATCC 51999).</title>
        <authorList>
            <person name="Lo W.-S."/>
            <person name="Gasparich G.E."/>
            <person name="Kuo C.-H."/>
        </authorList>
    </citation>
    <scope>NUCLEOTIDE SEQUENCE [LARGE SCALE GENOMIC DNA]</scope>
    <source>
        <strain evidence="1 2">BARC 318</strain>
    </source>
</reference>
<dbReference type="RefSeq" id="WP_100609214.1">
    <property type="nucleotide sequence ID" value="NZ_CP024962.1"/>
</dbReference>
<dbReference type="AlphaFoldDB" id="A0A2K8NU28"/>
<proteinExistence type="predicted"/>
<evidence type="ECO:0000313" key="1">
    <source>
        <dbReference type="EMBL" id="ATZ16261.1"/>
    </source>
</evidence>
<accession>A0A2K8NU28</accession>
<name>A0A2K8NU28_9MOLU</name>
<dbReference type="EMBL" id="CP024962">
    <property type="protein sequence ID" value="ATZ16261.1"/>
    <property type="molecule type" value="Genomic_DNA"/>
</dbReference>
<dbReference type="KEGG" id="efr:EFREU_v1c02340"/>
<organism evidence="1 2">
    <name type="scientific">Entomoplasma freundtii</name>
    <dbReference type="NCBI Taxonomy" id="74700"/>
    <lineage>
        <taxon>Bacteria</taxon>
        <taxon>Bacillati</taxon>
        <taxon>Mycoplasmatota</taxon>
        <taxon>Mollicutes</taxon>
        <taxon>Entomoplasmatales</taxon>
        <taxon>Entomoplasmataceae</taxon>
        <taxon>Entomoplasma</taxon>
    </lineage>
</organism>
<gene>
    <name evidence="1" type="ORF">EFREU_v1c02340</name>
</gene>
<sequence>MNKWKITKNEAGEIHVRFDPEGGTIGSLEHAITLAKKIAQDEKTLLIVHDDEEATKTDYTNFLTIEEVQGRQENEVKLAKAELTVARALLWKYKNAYKEAKTEEQRELARKAYLEAKERVRKEKINLKNAKKKYASVID</sequence>
<protein>
    <submittedName>
        <fullName evidence="1">Uncharacterized protein</fullName>
    </submittedName>
</protein>
<keyword evidence="2" id="KW-1185">Reference proteome</keyword>